<organism evidence="1 2">
    <name type="scientific">Slackia piriformis YIT 12062</name>
    <dbReference type="NCBI Taxonomy" id="742818"/>
    <lineage>
        <taxon>Bacteria</taxon>
        <taxon>Bacillati</taxon>
        <taxon>Actinomycetota</taxon>
        <taxon>Coriobacteriia</taxon>
        <taxon>Eggerthellales</taxon>
        <taxon>Eggerthellaceae</taxon>
        <taxon>Slackia</taxon>
    </lineage>
</organism>
<dbReference type="AlphaFoldDB" id="K0Z9D7"/>
<proteinExistence type="predicted"/>
<evidence type="ECO:0008006" key="3">
    <source>
        <dbReference type="Google" id="ProtNLM"/>
    </source>
</evidence>
<dbReference type="Proteomes" id="UP000006069">
    <property type="component" value="Unassembled WGS sequence"/>
</dbReference>
<dbReference type="eggNOG" id="COG0456">
    <property type="taxonomic scope" value="Bacteria"/>
</dbReference>
<gene>
    <name evidence="1" type="ORF">HMPREF9451_01501</name>
</gene>
<dbReference type="OrthoDB" id="3174849at2"/>
<comment type="caution">
    <text evidence="1">The sequence shown here is derived from an EMBL/GenBank/DDBJ whole genome shotgun (WGS) entry which is preliminary data.</text>
</comment>
<evidence type="ECO:0000313" key="1">
    <source>
        <dbReference type="EMBL" id="EJZ83975.1"/>
    </source>
</evidence>
<sequence length="181" mass="20137">MIEAKKMPFFGEASRKTKKLFETAYSIERRIPFFALKLRSVMKGMDMTAYYEGSTYCGFSVVGSTDEGAYVYYLAASSEAHNADYSEQIVESLKSRYAETTLVVDVEAHSLKAANNAERAAKRKFYLSHGFAASGYGYKDAGVFEILVHGEKLEPSAYSALINKLAFGLTPLRARPMKELS</sequence>
<dbReference type="PATRIC" id="fig|742818.3.peg.1585"/>
<dbReference type="EMBL" id="ADMD01000007">
    <property type="protein sequence ID" value="EJZ83975.1"/>
    <property type="molecule type" value="Genomic_DNA"/>
</dbReference>
<evidence type="ECO:0000313" key="2">
    <source>
        <dbReference type="Proteomes" id="UP000006069"/>
    </source>
</evidence>
<dbReference type="RefSeq" id="WP_009139694.1">
    <property type="nucleotide sequence ID" value="NZ_JH815198.1"/>
</dbReference>
<accession>K0Z9D7</accession>
<dbReference type="HOGENOM" id="CLU_105077_0_1_11"/>
<dbReference type="Gene3D" id="3.40.630.30">
    <property type="match status" value="1"/>
</dbReference>
<dbReference type="InParanoid" id="K0Z9D7"/>
<keyword evidence="2" id="KW-1185">Reference proteome</keyword>
<protein>
    <recommendedName>
        <fullName evidence="3">N-acetyltransferase domain-containing protein</fullName>
    </recommendedName>
</protein>
<reference evidence="1 2" key="1">
    <citation type="submission" date="2012-08" db="EMBL/GenBank/DDBJ databases">
        <title>The Genome Sequence of Slackia piriformis YIT 12062.</title>
        <authorList>
            <consortium name="The Broad Institute Genome Sequencing Platform"/>
            <person name="Earl A."/>
            <person name="Ward D."/>
            <person name="Feldgarden M."/>
            <person name="Gevers D."/>
            <person name="Morotomi M."/>
            <person name="Walker B."/>
            <person name="Young S.K."/>
            <person name="Zeng Q."/>
            <person name="Gargeya S."/>
            <person name="Fitzgerald M."/>
            <person name="Haas B."/>
            <person name="Abouelleil A."/>
            <person name="Alvarado L."/>
            <person name="Arachchi H.M."/>
            <person name="Berlin A.M."/>
            <person name="Chapman S.B."/>
            <person name="Goldberg J."/>
            <person name="Griggs A."/>
            <person name="Gujja S."/>
            <person name="Hansen M."/>
            <person name="Howarth C."/>
            <person name="Imamovic A."/>
            <person name="Larimer J."/>
            <person name="McCowen C."/>
            <person name="Montmayeur A."/>
            <person name="Murphy C."/>
            <person name="Neiman D."/>
            <person name="Pearson M."/>
            <person name="Priest M."/>
            <person name="Roberts A."/>
            <person name="Saif S."/>
            <person name="Shea T."/>
            <person name="Sisk P."/>
            <person name="Sykes S."/>
            <person name="Wortman J."/>
            <person name="Nusbaum C."/>
            <person name="Birren B."/>
        </authorList>
    </citation>
    <scope>NUCLEOTIDE SEQUENCE [LARGE SCALE GENOMIC DNA]</scope>
    <source>
        <strain evidence="1 2">YIT 12062</strain>
    </source>
</reference>
<name>K0Z9D7_9ACTN</name>